<dbReference type="CDD" id="cd04301">
    <property type="entry name" value="NAT_SF"/>
    <property type="match status" value="1"/>
</dbReference>
<dbReference type="PROSITE" id="PS51186">
    <property type="entry name" value="GNAT"/>
    <property type="match status" value="1"/>
</dbReference>
<reference evidence="2" key="1">
    <citation type="journal article" date="2013" name="Int. J. Syst. Evol. Microbiol.">
        <title>Polycladomyces abyssicola gen. nov., sp. nov., a thermophilic filamentous bacterium isolated from hemipelagic sediment.</title>
        <authorList>
            <person name="Tsubouchi T."/>
            <person name="Shimane Y."/>
            <person name="Mori K."/>
            <person name="Usui K."/>
            <person name="Hiraki T."/>
            <person name="Tame A."/>
            <person name="Uematsu K."/>
            <person name="Maruyama T."/>
            <person name="Hatada Y."/>
        </authorList>
    </citation>
    <scope>NUCLEOTIDE SEQUENCE</scope>
    <source>
        <strain evidence="2">JIR-001</strain>
    </source>
</reference>
<proteinExistence type="predicted"/>
<dbReference type="EMBL" id="AP024601">
    <property type="protein sequence ID" value="BCU81859.1"/>
    <property type="molecule type" value="Genomic_DNA"/>
</dbReference>
<keyword evidence="3" id="KW-1185">Reference proteome</keyword>
<dbReference type="GO" id="GO:0030649">
    <property type="term" value="P:aminoglycoside antibiotic catabolic process"/>
    <property type="evidence" value="ECO:0007669"/>
    <property type="project" value="TreeGrafter"/>
</dbReference>
<dbReference type="PANTHER" id="PTHR37817">
    <property type="entry name" value="N-ACETYLTRANSFERASE EIS"/>
    <property type="match status" value="1"/>
</dbReference>
<evidence type="ECO:0000313" key="2">
    <source>
        <dbReference type="EMBL" id="BCU81859.1"/>
    </source>
</evidence>
<protein>
    <submittedName>
        <fullName evidence="2">Acetyltransferase</fullName>
    </submittedName>
</protein>
<evidence type="ECO:0000259" key="1">
    <source>
        <dbReference type="PROSITE" id="PS51186"/>
    </source>
</evidence>
<feature type="domain" description="N-acetyltransferase" evidence="1">
    <location>
        <begin position="7"/>
        <end position="153"/>
    </location>
</feature>
<dbReference type="PANTHER" id="PTHR37817:SF1">
    <property type="entry name" value="N-ACETYLTRANSFERASE EIS"/>
    <property type="match status" value="1"/>
</dbReference>
<gene>
    <name evidence="2" type="ORF">JIR001_16420</name>
</gene>
<dbReference type="InterPro" id="IPR016181">
    <property type="entry name" value="Acyl_CoA_acyltransferase"/>
</dbReference>
<dbReference type="AlphaFoldDB" id="A0A8D5UEY4"/>
<dbReference type="Gene3D" id="3.40.630.30">
    <property type="match status" value="1"/>
</dbReference>
<name>A0A8D5UEY4_9BACL</name>
<sequence>MNNLHFDHSYCDNHLKRKALIALFEMVFGISSDFLSCFYERGYWDPTYRPYSFFKGNKVVANVSMFDMPLVINGQNVKAAGIQSVMTHPSYRGKGLIRKLFVEIFSRYEHQYPLFFLYTQIPAMYQKFGFRVLSQYHFICEDVEKIGKQKPLMELDMHNEQDANMVRKMFDKRAPVSHVFGFRHHQSAFFFQVLSGDTKVKVAYAPTLDVVLVYNRSNTTLHLYDIIGSRIPNLHMITSCFDFDISKVEIHFSPDLLEASEVKIVTNPHQRLMVRGDLPTEKYYFAIPSIAEF</sequence>
<dbReference type="Proteomes" id="UP000677436">
    <property type="component" value="Chromosome"/>
</dbReference>
<dbReference type="GO" id="GO:0034069">
    <property type="term" value="F:aminoglycoside N-acetyltransferase activity"/>
    <property type="evidence" value="ECO:0007669"/>
    <property type="project" value="TreeGrafter"/>
</dbReference>
<evidence type="ECO:0000313" key="3">
    <source>
        <dbReference type="Proteomes" id="UP000677436"/>
    </source>
</evidence>
<accession>A0A8D5UEY4</accession>
<reference evidence="2" key="2">
    <citation type="journal article" date="2021" name="Microbiol. Resour. Announc.">
        <title>Complete Genome Sequence of Polycladomyces abyssicola JIR-001T, Isolated from Hemipelagic Sediment in Deep Seawater.</title>
        <authorList>
            <person name="Tsubouchi T."/>
            <person name="Kaneko Y."/>
        </authorList>
    </citation>
    <scope>NUCLEOTIDE SEQUENCE</scope>
    <source>
        <strain evidence="2">JIR-001</strain>
    </source>
</reference>
<dbReference type="KEGG" id="pabs:JIR001_16420"/>
<dbReference type="InterPro" id="IPR000182">
    <property type="entry name" value="GNAT_dom"/>
</dbReference>
<dbReference type="SUPFAM" id="SSF55729">
    <property type="entry name" value="Acyl-CoA N-acyltransferases (Nat)"/>
    <property type="match status" value="1"/>
</dbReference>
<dbReference type="InterPro" id="IPR051554">
    <property type="entry name" value="Acetyltransferase_Eis"/>
</dbReference>
<dbReference type="Pfam" id="PF13527">
    <property type="entry name" value="Acetyltransf_9"/>
    <property type="match status" value="1"/>
</dbReference>
<dbReference type="RefSeq" id="WP_212772282.1">
    <property type="nucleotide sequence ID" value="NZ_AP024601.1"/>
</dbReference>
<organism evidence="2 3">
    <name type="scientific">Polycladomyces abyssicola</name>
    <dbReference type="NCBI Taxonomy" id="1125966"/>
    <lineage>
        <taxon>Bacteria</taxon>
        <taxon>Bacillati</taxon>
        <taxon>Bacillota</taxon>
        <taxon>Bacilli</taxon>
        <taxon>Bacillales</taxon>
        <taxon>Thermoactinomycetaceae</taxon>
        <taxon>Polycladomyces</taxon>
    </lineage>
</organism>